<sequence>MEKRNSLIGSRDMRETRPRDSRLHPKIRLSYNVGRTTRVNYCIYCNVHAARRERHCLNVTDPMLIVSIARPFGAVQASPSIINHHGMPYKPKSPSLAHSVETRGSRHPRKTGARRVSQLDVLFTT</sequence>
<organism evidence="2 3">
    <name type="scientific">Fusarium oxysporum NRRL 32931</name>
    <dbReference type="NCBI Taxonomy" id="660029"/>
    <lineage>
        <taxon>Eukaryota</taxon>
        <taxon>Fungi</taxon>
        <taxon>Dikarya</taxon>
        <taxon>Ascomycota</taxon>
        <taxon>Pezizomycotina</taxon>
        <taxon>Sordariomycetes</taxon>
        <taxon>Hypocreomycetidae</taxon>
        <taxon>Hypocreales</taxon>
        <taxon>Nectriaceae</taxon>
        <taxon>Fusarium</taxon>
        <taxon>Fusarium oxysporum species complex</taxon>
    </lineage>
</organism>
<dbReference type="EMBL" id="JH717839">
    <property type="protein sequence ID" value="EWZ00660.1"/>
    <property type="molecule type" value="Genomic_DNA"/>
</dbReference>
<evidence type="ECO:0000313" key="3">
    <source>
        <dbReference type="Proteomes" id="UP000030753"/>
    </source>
</evidence>
<reference evidence="2 3" key="1">
    <citation type="submission" date="2011-06" db="EMBL/GenBank/DDBJ databases">
        <title>The Genome Sequence of Fusarium oxysporum FOSC 3-a.</title>
        <authorList>
            <consortium name="The Broad Institute Genome Sequencing Platform"/>
            <person name="Ma L.-J."/>
            <person name="Gale L.R."/>
            <person name="Schwartz D.C."/>
            <person name="Zhou S."/>
            <person name="Corby-Kistler H."/>
            <person name="Young S.K."/>
            <person name="Zeng Q."/>
            <person name="Gargeya S."/>
            <person name="Fitzgerald M."/>
            <person name="Haas B."/>
            <person name="Abouelleil A."/>
            <person name="Alvarado L."/>
            <person name="Arachchi H.M."/>
            <person name="Berlin A."/>
            <person name="Brown A."/>
            <person name="Chapman S.B."/>
            <person name="Chen Z."/>
            <person name="Dunbar C."/>
            <person name="Freedman E."/>
            <person name="Gearin G."/>
            <person name="Gellesch M."/>
            <person name="Goldberg J."/>
            <person name="Griggs A."/>
            <person name="Gujja S."/>
            <person name="Heiman D."/>
            <person name="Howarth C."/>
            <person name="Larson L."/>
            <person name="Lui A."/>
            <person name="MacDonald P.J.P."/>
            <person name="Mehta T."/>
            <person name="Montmayeur A."/>
            <person name="Murphy C."/>
            <person name="Neiman D."/>
            <person name="Pearson M."/>
            <person name="Priest M."/>
            <person name="Roberts A."/>
            <person name="Saif S."/>
            <person name="Shea T."/>
            <person name="Shenoy N."/>
            <person name="Sisk P."/>
            <person name="Stolte C."/>
            <person name="Sykes S."/>
            <person name="Wortman J."/>
            <person name="Nusbaum C."/>
            <person name="Birren B."/>
        </authorList>
    </citation>
    <scope>NUCLEOTIDE SEQUENCE [LARGE SCALE GENOMIC DNA]</scope>
    <source>
        <strain evidence="3">FOSC 3-a</strain>
    </source>
</reference>
<dbReference type="HOGENOM" id="CLU_1992714_0_0_1"/>
<dbReference type="AlphaFoldDB" id="W9J7D9"/>
<feature type="region of interest" description="Disordered" evidence="1">
    <location>
        <begin position="86"/>
        <end position="113"/>
    </location>
</feature>
<proteinExistence type="predicted"/>
<feature type="region of interest" description="Disordered" evidence="1">
    <location>
        <begin position="1"/>
        <end position="23"/>
    </location>
</feature>
<evidence type="ECO:0000313" key="2">
    <source>
        <dbReference type="EMBL" id="EWZ00660.1"/>
    </source>
</evidence>
<gene>
    <name evidence="2" type="ORF">FOYG_00481</name>
</gene>
<dbReference type="Proteomes" id="UP000030753">
    <property type="component" value="Unassembled WGS sequence"/>
</dbReference>
<accession>W9J7D9</accession>
<name>W9J7D9_FUSOX</name>
<evidence type="ECO:0000256" key="1">
    <source>
        <dbReference type="SAM" id="MobiDB-lite"/>
    </source>
</evidence>
<protein>
    <submittedName>
        <fullName evidence="2">Uncharacterized protein</fullName>
    </submittedName>
</protein>